<accession>A0AA86NF35</accession>
<name>A0AA86NF35_9EUKA</name>
<dbReference type="Proteomes" id="UP001642409">
    <property type="component" value="Unassembled WGS sequence"/>
</dbReference>
<proteinExistence type="predicted"/>
<evidence type="ECO:0000313" key="2">
    <source>
        <dbReference type="EMBL" id="CAL6103270.1"/>
    </source>
</evidence>
<reference evidence="2 3" key="2">
    <citation type="submission" date="2024-07" db="EMBL/GenBank/DDBJ databases">
        <authorList>
            <person name="Akdeniz Z."/>
        </authorList>
    </citation>
    <scope>NUCLEOTIDE SEQUENCE [LARGE SCALE GENOMIC DNA]</scope>
</reference>
<dbReference type="EMBL" id="CAXDID020000564">
    <property type="protein sequence ID" value="CAL6103270.1"/>
    <property type="molecule type" value="Genomic_DNA"/>
</dbReference>
<reference evidence="1" key="1">
    <citation type="submission" date="2023-06" db="EMBL/GenBank/DDBJ databases">
        <authorList>
            <person name="Kurt Z."/>
        </authorList>
    </citation>
    <scope>NUCLEOTIDE SEQUENCE</scope>
</reference>
<evidence type="ECO:0000313" key="3">
    <source>
        <dbReference type="Proteomes" id="UP001642409"/>
    </source>
</evidence>
<protein>
    <submittedName>
        <fullName evidence="2">Hypothetical_protein</fullName>
    </submittedName>
</protein>
<organism evidence="1">
    <name type="scientific">Hexamita inflata</name>
    <dbReference type="NCBI Taxonomy" id="28002"/>
    <lineage>
        <taxon>Eukaryota</taxon>
        <taxon>Metamonada</taxon>
        <taxon>Diplomonadida</taxon>
        <taxon>Hexamitidae</taxon>
        <taxon>Hexamitinae</taxon>
        <taxon>Hexamita</taxon>
    </lineage>
</organism>
<dbReference type="AlphaFoldDB" id="A0AA86NF35"/>
<gene>
    <name evidence="1" type="ORF">HINF_LOCUS5633</name>
    <name evidence="2" type="ORF">HINF_LOCUS72065</name>
</gene>
<sequence>MSRTVFQVCRKSRRKCSFPRFRRPFPHSGTCFGFEFCLNCLIDFTVKSYLKQNYLPECCFTKSITHFQSQLAPLHNQHLANNQTQLVLVSSQQSGTACTGRPARGGLLRAPPASPESRCPSLRTWFSGARCRPG</sequence>
<comment type="caution">
    <text evidence="1">The sequence shown here is derived from an EMBL/GenBank/DDBJ whole genome shotgun (WGS) entry which is preliminary data.</text>
</comment>
<dbReference type="EMBL" id="CATOUU010000146">
    <property type="protein sequence ID" value="CAI9917988.1"/>
    <property type="molecule type" value="Genomic_DNA"/>
</dbReference>
<evidence type="ECO:0000313" key="1">
    <source>
        <dbReference type="EMBL" id="CAI9917988.1"/>
    </source>
</evidence>
<keyword evidence="3" id="KW-1185">Reference proteome</keyword>